<accession>A0A4S3ZXE7</accession>
<dbReference type="EMBL" id="SSNZ01000003">
    <property type="protein sequence ID" value="THF50570.1"/>
    <property type="molecule type" value="Genomic_DNA"/>
</dbReference>
<dbReference type="RefSeq" id="WP_136403111.1">
    <property type="nucleotide sequence ID" value="NZ_SSNZ01000003.1"/>
</dbReference>
<protein>
    <submittedName>
        <fullName evidence="2">Glycosyltransferase family 2 protein</fullName>
    </submittedName>
</protein>
<feature type="domain" description="Glycosyltransferase 2-like" evidence="1">
    <location>
        <begin position="6"/>
        <end position="144"/>
    </location>
</feature>
<evidence type="ECO:0000259" key="1">
    <source>
        <dbReference type="Pfam" id="PF00535"/>
    </source>
</evidence>
<dbReference type="AlphaFoldDB" id="A0A4S3ZXE7"/>
<comment type="caution">
    <text evidence="2">The sequence shown here is derived from an EMBL/GenBank/DDBJ whole genome shotgun (WGS) entry which is preliminary data.</text>
</comment>
<name>A0A4S3ZXE7_9FLAO</name>
<dbReference type="InterPro" id="IPR001173">
    <property type="entry name" value="Glyco_trans_2-like"/>
</dbReference>
<dbReference type="CDD" id="cd00761">
    <property type="entry name" value="Glyco_tranf_GTA_type"/>
    <property type="match status" value="1"/>
</dbReference>
<dbReference type="Pfam" id="PF00535">
    <property type="entry name" value="Glycos_transf_2"/>
    <property type="match status" value="1"/>
</dbReference>
<sequence>MKALVSVIIPTYNRADLIGATLDSMIAQTYPDWECIVVDDGSTDNIEETLSAYSNKDSRFYYYKRPDNRTKGANACRNYGFEKSKGTYIKWFDSDDILYPDFLEKQVRLLEEDPELDFCACLAEDFTEGSPIKTVFRANRTPKEDVLTAYLTKNHYFFTGSPLWRRTILQGKALFDEELANSHETDFHFRMLANHLKYIYKDDVLFGIRRGHQSITQDKTNELSSHISRLTFFTKAFKIVATTATENKNTLQQYLLYRQLSSFYQIKINSGKTIKGYSRQILKNIASTSYPLKDKLRIYIGFILITISNKGYNFLNSAKVDINEAIEN</sequence>
<dbReference type="PANTHER" id="PTHR43685:SF2">
    <property type="entry name" value="GLYCOSYLTRANSFERASE 2-LIKE DOMAIN-CONTAINING PROTEIN"/>
    <property type="match status" value="1"/>
</dbReference>
<dbReference type="PANTHER" id="PTHR43685">
    <property type="entry name" value="GLYCOSYLTRANSFERASE"/>
    <property type="match status" value="1"/>
</dbReference>
<dbReference type="InterPro" id="IPR029044">
    <property type="entry name" value="Nucleotide-diphossugar_trans"/>
</dbReference>
<reference evidence="2 3" key="1">
    <citation type="submission" date="2019-04" db="EMBL/GenBank/DDBJ databases">
        <title>Flavobacterium sp. nov. isolated from construction timber.</title>
        <authorList>
            <person name="Lin S.-Y."/>
            <person name="Chang C.-T."/>
            <person name="Young C.-C."/>
        </authorList>
    </citation>
    <scope>NUCLEOTIDE SEQUENCE [LARGE SCALE GENOMIC DNA]</scope>
    <source>
        <strain evidence="2 3">CC-CTC003</strain>
    </source>
</reference>
<evidence type="ECO:0000313" key="2">
    <source>
        <dbReference type="EMBL" id="THF50570.1"/>
    </source>
</evidence>
<proteinExistence type="predicted"/>
<dbReference type="GO" id="GO:0016740">
    <property type="term" value="F:transferase activity"/>
    <property type="evidence" value="ECO:0007669"/>
    <property type="project" value="UniProtKB-KW"/>
</dbReference>
<dbReference type="Gene3D" id="3.90.550.10">
    <property type="entry name" value="Spore Coat Polysaccharide Biosynthesis Protein SpsA, Chain A"/>
    <property type="match status" value="1"/>
</dbReference>
<keyword evidence="3" id="KW-1185">Reference proteome</keyword>
<dbReference type="Proteomes" id="UP000307507">
    <property type="component" value="Unassembled WGS sequence"/>
</dbReference>
<organism evidence="2 3">
    <name type="scientific">Flavobacterium supellecticarium</name>
    <dbReference type="NCBI Taxonomy" id="2565924"/>
    <lineage>
        <taxon>Bacteria</taxon>
        <taxon>Pseudomonadati</taxon>
        <taxon>Bacteroidota</taxon>
        <taxon>Flavobacteriia</taxon>
        <taxon>Flavobacteriales</taxon>
        <taxon>Flavobacteriaceae</taxon>
        <taxon>Flavobacterium</taxon>
    </lineage>
</organism>
<dbReference type="SUPFAM" id="SSF53448">
    <property type="entry name" value="Nucleotide-diphospho-sugar transferases"/>
    <property type="match status" value="1"/>
</dbReference>
<dbReference type="OrthoDB" id="597270at2"/>
<evidence type="ECO:0000313" key="3">
    <source>
        <dbReference type="Proteomes" id="UP000307507"/>
    </source>
</evidence>
<gene>
    <name evidence="2" type="ORF">E6C50_10095</name>
</gene>
<dbReference type="InterPro" id="IPR050834">
    <property type="entry name" value="Glycosyltransf_2"/>
</dbReference>
<keyword evidence="2" id="KW-0808">Transferase</keyword>